<evidence type="ECO:0000256" key="7">
    <source>
        <dbReference type="RuleBase" id="RU363037"/>
    </source>
</evidence>
<evidence type="ECO:0000256" key="6">
    <source>
        <dbReference type="ARBA" id="ARBA00023146"/>
    </source>
</evidence>
<dbReference type="AlphaFoldDB" id="A0A147IXT5"/>
<dbReference type="PANTHER" id="PTHR43311">
    <property type="entry name" value="GLUTAMATE--TRNA LIGASE"/>
    <property type="match status" value="1"/>
</dbReference>
<keyword evidence="3 7" id="KW-0547">Nucleotide-binding</keyword>
<dbReference type="InterPro" id="IPR020058">
    <property type="entry name" value="Glu/Gln-tRNA-synth_Ib_cat-dom"/>
</dbReference>
<reference evidence="9 10" key="1">
    <citation type="journal article" date="2016" name="Front. Microbiol.">
        <title>Genomic Resource of Rice Seed Associated Bacteria.</title>
        <authorList>
            <person name="Midha S."/>
            <person name="Bansal K."/>
            <person name="Sharma S."/>
            <person name="Kumar N."/>
            <person name="Patil P.P."/>
            <person name="Chaudhry V."/>
            <person name="Patil P.B."/>
        </authorList>
    </citation>
    <scope>NUCLEOTIDE SEQUENCE [LARGE SCALE GENOMIC DNA]</scope>
    <source>
        <strain evidence="9 10">SB4</strain>
    </source>
</reference>
<comment type="similarity">
    <text evidence="7">Belongs to the class-I aminoacyl-tRNA synthetase family.</text>
</comment>
<dbReference type="SUPFAM" id="SSF52374">
    <property type="entry name" value="Nucleotidylyl transferase"/>
    <property type="match status" value="1"/>
</dbReference>
<proteinExistence type="inferred from homology"/>
<dbReference type="PATRIC" id="fig|33051.4.peg.2109"/>
<dbReference type="InterPro" id="IPR014729">
    <property type="entry name" value="Rossmann-like_a/b/a_fold"/>
</dbReference>
<organism evidence="9 10">
    <name type="scientific">Sphingomonas sanguinis</name>
    <dbReference type="NCBI Taxonomy" id="33051"/>
    <lineage>
        <taxon>Bacteria</taxon>
        <taxon>Pseudomonadati</taxon>
        <taxon>Pseudomonadota</taxon>
        <taxon>Alphaproteobacteria</taxon>
        <taxon>Sphingomonadales</taxon>
        <taxon>Sphingomonadaceae</taxon>
        <taxon>Sphingomonas</taxon>
    </lineage>
</organism>
<evidence type="ECO:0000313" key="10">
    <source>
        <dbReference type="Proteomes" id="UP000074072"/>
    </source>
</evidence>
<evidence type="ECO:0000256" key="3">
    <source>
        <dbReference type="ARBA" id="ARBA00022741"/>
    </source>
</evidence>
<dbReference type="EMBL" id="LDTE01000039">
    <property type="protein sequence ID" value="KTW00333.1"/>
    <property type="molecule type" value="Genomic_DNA"/>
</dbReference>
<dbReference type="RefSeq" id="WP_058752013.1">
    <property type="nucleotide sequence ID" value="NZ_LDTE01000039.1"/>
</dbReference>
<feature type="domain" description="Glutamyl/glutaminyl-tRNA synthetase class Ib catalytic" evidence="8">
    <location>
        <begin position="8"/>
        <end position="271"/>
    </location>
</feature>
<keyword evidence="7" id="KW-0648">Protein biosynthesis</keyword>
<dbReference type="GO" id="GO:0004818">
    <property type="term" value="F:glutamate-tRNA ligase activity"/>
    <property type="evidence" value="ECO:0007669"/>
    <property type="project" value="TreeGrafter"/>
</dbReference>
<gene>
    <name evidence="9" type="ORF">SB4_07145</name>
</gene>
<dbReference type="PANTHER" id="PTHR43311:SF1">
    <property type="entry name" value="GLUTAMYL-Q TRNA(ASP) SYNTHETASE"/>
    <property type="match status" value="1"/>
</dbReference>
<evidence type="ECO:0000256" key="2">
    <source>
        <dbReference type="ARBA" id="ARBA00022723"/>
    </source>
</evidence>
<dbReference type="InterPro" id="IPR001412">
    <property type="entry name" value="aa-tRNA-synth_I_CS"/>
</dbReference>
<dbReference type="NCBIfam" id="NF004315">
    <property type="entry name" value="PRK05710.1-4"/>
    <property type="match status" value="1"/>
</dbReference>
<dbReference type="Gene3D" id="3.40.50.620">
    <property type="entry name" value="HUPs"/>
    <property type="match status" value="1"/>
</dbReference>
<evidence type="ECO:0000256" key="4">
    <source>
        <dbReference type="ARBA" id="ARBA00022833"/>
    </source>
</evidence>
<dbReference type="OrthoDB" id="9807503at2"/>
<keyword evidence="4" id="KW-0862">Zinc</keyword>
<dbReference type="Proteomes" id="UP000074072">
    <property type="component" value="Unassembled WGS sequence"/>
</dbReference>
<evidence type="ECO:0000313" key="9">
    <source>
        <dbReference type="EMBL" id="KTW00333.1"/>
    </source>
</evidence>
<protein>
    <submittedName>
        <fullName evidence="9">Glutamyl-tRNA synthetase</fullName>
    </submittedName>
</protein>
<keyword evidence="5 7" id="KW-0067">ATP-binding</keyword>
<keyword evidence="2" id="KW-0479">Metal-binding</keyword>
<dbReference type="PROSITE" id="PS00178">
    <property type="entry name" value="AA_TRNA_LIGASE_I"/>
    <property type="match status" value="1"/>
</dbReference>
<dbReference type="Pfam" id="PF00749">
    <property type="entry name" value="tRNA-synt_1c"/>
    <property type="match status" value="1"/>
</dbReference>
<dbReference type="InterPro" id="IPR049940">
    <property type="entry name" value="GluQ/Sye"/>
</dbReference>
<keyword evidence="1 7" id="KW-0436">Ligase</keyword>
<dbReference type="GO" id="GO:0005524">
    <property type="term" value="F:ATP binding"/>
    <property type="evidence" value="ECO:0007669"/>
    <property type="project" value="UniProtKB-KW"/>
</dbReference>
<dbReference type="GO" id="GO:0005829">
    <property type="term" value="C:cytosol"/>
    <property type="evidence" value="ECO:0007669"/>
    <property type="project" value="TreeGrafter"/>
</dbReference>
<accession>A0A147IXT5</accession>
<comment type="caution">
    <text evidence="9">The sequence shown here is derived from an EMBL/GenBank/DDBJ whole genome shotgun (WGS) entry which is preliminary data.</text>
</comment>
<name>A0A147IXT5_9SPHN</name>
<evidence type="ECO:0000256" key="1">
    <source>
        <dbReference type="ARBA" id="ARBA00022598"/>
    </source>
</evidence>
<dbReference type="GO" id="GO:0006424">
    <property type="term" value="P:glutamyl-tRNA aminoacylation"/>
    <property type="evidence" value="ECO:0007669"/>
    <property type="project" value="TreeGrafter"/>
</dbReference>
<dbReference type="InterPro" id="IPR000924">
    <property type="entry name" value="Glu/Gln-tRNA-synth"/>
</dbReference>
<sequence>MSGTPRATRFAPSPTGRLHLGHALSAVRAFDLARTGGGRFLLRIEDIDGTRSRPEHVDAILRDLEWLGLEWDELSFQSQRLDLYAAAQARLADLLYPCFCTRAEIAASLSAPHGPEAVYPGTCRHRSAAERAARMGEPHGWRIDMARGVERVGALHWQDERAGSVLADPLSHGDVILARKDAPASYHLAATVDDAAQGVTDVVRGLDLFAATHVHRLLQALLGLPTPLYYHHPLIVGADGQRLAKRHGAPALAAMREGGADGRALADALRRNMLPAGFRLGEA</sequence>
<evidence type="ECO:0000256" key="5">
    <source>
        <dbReference type="ARBA" id="ARBA00022840"/>
    </source>
</evidence>
<evidence type="ECO:0000259" key="8">
    <source>
        <dbReference type="Pfam" id="PF00749"/>
    </source>
</evidence>
<dbReference type="PRINTS" id="PR00987">
    <property type="entry name" value="TRNASYNTHGLU"/>
</dbReference>
<keyword evidence="6 7" id="KW-0030">Aminoacyl-tRNA synthetase</keyword>